<protein>
    <submittedName>
        <fullName evidence="1">Uncharacterized protein</fullName>
    </submittedName>
</protein>
<dbReference type="OrthoDB" id="89960at2759"/>
<proteinExistence type="predicted"/>
<sequence length="188" mass="20658">MPNTWPHVAVMDPDSMTSAAHEECDGPSCAVCEHAACAGPEQRSRDVSNVVKQWFLRSDEQWLSDDNDVVEYDLPLAVEHEFPRVDERELPVEVDALESVPVPKFRSHDRAWSLIVCCRGRHSTACSAPRPPQSPTTSCRVLSSDSVGTESEVISVLVESSGTSRVCDIEVAHPPRDAAEITQLPDLP</sequence>
<accession>A0A225VPC6</accession>
<evidence type="ECO:0000313" key="2">
    <source>
        <dbReference type="Proteomes" id="UP000198211"/>
    </source>
</evidence>
<reference evidence="2" key="1">
    <citation type="submission" date="2017-03" db="EMBL/GenBank/DDBJ databases">
        <title>Phytopthora megakarya and P. palmivora, two closely related causual agents of cacao black pod achieved similar genome size and gene model numbers by different mechanisms.</title>
        <authorList>
            <person name="Ali S."/>
            <person name="Shao J."/>
            <person name="Larry D.J."/>
            <person name="Kronmiller B."/>
            <person name="Shen D."/>
            <person name="Strem M.D."/>
            <person name="Melnick R.L."/>
            <person name="Guiltinan M.J."/>
            <person name="Tyler B.M."/>
            <person name="Meinhardt L.W."/>
            <person name="Bailey B.A."/>
        </authorList>
    </citation>
    <scope>NUCLEOTIDE SEQUENCE [LARGE SCALE GENOMIC DNA]</scope>
    <source>
        <strain evidence="2">zdho120</strain>
    </source>
</reference>
<name>A0A225VPC6_9STRA</name>
<dbReference type="AlphaFoldDB" id="A0A225VPC6"/>
<organism evidence="1 2">
    <name type="scientific">Phytophthora megakarya</name>
    <dbReference type="NCBI Taxonomy" id="4795"/>
    <lineage>
        <taxon>Eukaryota</taxon>
        <taxon>Sar</taxon>
        <taxon>Stramenopiles</taxon>
        <taxon>Oomycota</taxon>
        <taxon>Peronosporomycetes</taxon>
        <taxon>Peronosporales</taxon>
        <taxon>Peronosporaceae</taxon>
        <taxon>Phytophthora</taxon>
    </lineage>
</organism>
<comment type="caution">
    <text evidence="1">The sequence shown here is derived from an EMBL/GenBank/DDBJ whole genome shotgun (WGS) entry which is preliminary data.</text>
</comment>
<dbReference type="Proteomes" id="UP000198211">
    <property type="component" value="Unassembled WGS sequence"/>
</dbReference>
<evidence type="ECO:0000313" key="1">
    <source>
        <dbReference type="EMBL" id="OWZ06964.1"/>
    </source>
</evidence>
<gene>
    <name evidence="1" type="ORF">PHMEG_00020707</name>
</gene>
<dbReference type="EMBL" id="NBNE01003738">
    <property type="protein sequence ID" value="OWZ06964.1"/>
    <property type="molecule type" value="Genomic_DNA"/>
</dbReference>
<keyword evidence="2" id="KW-1185">Reference proteome</keyword>